<evidence type="ECO:0000313" key="5">
    <source>
        <dbReference type="Proteomes" id="UP001195660"/>
    </source>
</evidence>
<keyword evidence="5" id="KW-1185">Reference proteome</keyword>
<dbReference type="GO" id="GO:0032259">
    <property type="term" value="P:methylation"/>
    <property type="evidence" value="ECO:0007669"/>
    <property type="project" value="UniProtKB-KW"/>
</dbReference>
<protein>
    <submittedName>
        <fullName evidence="4">RNA methyltransferase</fullName>
    </submittedName>
</protein>
<dbReference type="SUPFAM" id="SSF75217">
    <property type="entry name" value="alpha/beta knot"/>
    <property type="match status" value="1"/>
</dbReference>
<name>A0ABS2C8P4_9NEIS</name>
<proteinExistence type="predicted"/>
<dbReference type="InterPro" id="IPR029026">
    <property type="entry name" value="tRNA_m1G_MTases_N"/>
</dbReference>
<accession>A0ABS2C8P4</accession>
<sequence length="257" mass="27427">MEIITSTQNAGFKQAFKLLQNRRERIKTKQTVLDGSHLLAAWLDAGRQPVRLFVGEDSVYRDEIQSLLARSQCPISYLSPALYAQLSELTSASGVLALIDIPEPNPPKHSGLVLLLDGVQDPGNVGAILRTAQAAGVEQVLLSVDCADVWSPKVLRAGMGAQMVMPIVERVDLVAFADQFEGEVAATILDGAVDLYAAQFAASLALVMGSEGAGVSAALAAKASLRIKIPMTEGIESLNVGHAAAICLYEIKRQRMM</sequence>
<evidence type="ECO:0000256" key="2">
    <source>
        <dbReference type="ARBA" id="ARBA00022679"/>
    </source>
</evidence>
<reference evidence="4 5" key="1">
    <citation type="submission" date="2019-11" db="EMBL/GenBank/DDBJ databases">
        <title>Novel Deefgea species.</title>
        <authorList>
            <person name="Han J.-H."/>
        </authorList>
    </citation>
    <scope>NUCLEOTIDE SEQUENCE [LARGE SCALE GENOMIC DNA]</scope>
    <source>
        <strain evidence="4 5">LMG 24817</strain>
    </source>
</reference>
<feature type="domain" description="tRNA/rRNA methyltransferase SpoU type" evidence="3">
    <location>
        <begin position="112"/>
        <end position="249"/>
    </location>
</feature>
<organism evidence="4 5">
    <name type="scientific">Deefgea chitinilytica</name>
    <dbReference type="NCBI Taxonomy" id="570276"/>
    <lineage>
        <taxon>Bacteria</taxon>
        <taxon>Pseudomonadati</taxon>
        <taxon>Pseudomonadota</taxon>
        <taxon>Betaproteobacteria</taxon>
        <taxon>Neisseriales</taxon>
        <taxon>Chitinibacteraceae</taxon>
        <taxon>Deefgea</taxon>
    </lineage>
</organism>
<gene>
    <name evidence="4" type="ORF">GM173_02900</name>
</gene>
<dbReference type="InterPro" id="IPR051259">
    <property type="entry name" value="rRNA_Methyltransferase"/>
</dbReference>
<evidence type="ECO:0000313" key="4">
    <source>
        <dbReference type="EMBL" id="MBM5570524.1"/>
    </source>
</evidence>
<dbReference type="CDD" id="cd18095">
    <property type="entry name" value="SpoU-like_rRNA-MTase"/>
    <property type="match status" value="1"/>
</dbReference>
<dbReference type="Proteomes" id="UP001195660">
    <property type="component" value="Unassembled WGS sequence"/>
</dbReference>
<dbReference type="SUPFAM" id="SSF55315">
    <property type="entry name" value="L30e-like"/>
    <property type="match status" value="1"/>
</dbReference>
<dbReference type="EMBL" id="WOFE01000001">
    <property type="protein sequence ID" value="MBM5570524.1"/>
    <property type="molecule type" value="Genomic_DNA"/>
</dbReference>
<dbReference type="Gene3D" id="3.40.1280.10">
    <property type="match status" value="1"/>
</dbReference>
<dbReference type="PANTHER" id="PTHR43191">
    <property type="entry name" value="RRNA METHYLTRANSFERASE 3"/>
    <property type="match status" value="1"/>
</dbReference>
<keyword evidence="2" id="KW-0808">Transferase</keyword>
<dbReference type="RefSeq" id="WP_203569818.1">
    <property type="nucleotide sequence ID" value="NZ_WOFE01000001.1"/>
</dbReference>
<comment type="caution">
    <text evidence="4">The sequence shown here is derived from an EMBL/GenBank/DDBJ whole genome shotgun (WGS) entry which is preliminary data.</text>
</comment>
<dbReference type="InterPro" id="IPR001537">
    <property type="entry name" value="SpoU_MeTrfase"/>
</dbReference>
<dbReference type="PANTHER" id="PTHR43191:SF2">
    <property type="entry name" value="RRNA METHYLTRANSFERASE 3, MITOCHONDRIAL"/>
    <property type="match status" value="1"/>
</dbReference>
<evidence type="ECO:0000256" key="1">
    <source>
        <dbReference type="ARBA" id="ARBA00022603"/>
    </source>
</evidence>
<dbReference type="GO" id="GO:0008168">
    <property type="term" value="F:methyltransferase activity"/>
    <property type="evidence" value="ECO:0007669"/>
    <property type="project" value="UniProtKB-KW"/>
</dbReference>
<dbReference type="Pfam" id="PF00588">
    <property type="entry name" value="SpoU_methylase"/>
    <property type="match status" value="1"/>
</dbReference>
<dbReference type="Gene3D" id="3.30.1330.30">
    <property type="match status" value="1"/>
</dbReference>
<dbReference type="InterPro" id="IPR029064">
    <property type="entry name" value="Ribosomal_eL30-like_sf"/>
</dbReference>
<dbReference type="InterPro" id="IPR029028">
    <property type="entry name" value="Alpha/beta_knot_MTases"/>
</dbReference>
<keyword evidence="1 4" id="KW-0489">Methyltransferase</keyword>
<evidence type="ECO:0000259" key="3">
    <source>
        <dbReference type="Pfam" id="PF00588"/>
    </source>
</evidence>